<accession>A0A3B0YQB4</accession>
<proteinExistence type="predicted"/>
<feature type="transmembrane region" description="Helical" evidence="1">
    <location>
        <begin position="104"/>
        <end position="129"/>
    </location>
</feature>
<reference evidence="2" key="1">
    <citation type="submission" date="2018-06" db="EMBL/GenBank/DDBJ databases">
        <authorList>
            <person name="Zhirakovskaya E."/>
        </authorList>
    </citation>
    <scope>NUCLEOTIDE SEQUENCE</scope>
</reference>
<dbReference type="AlphaFoldDB" id="A0A3B0YQB4"/>
<keyword evidence="1" id="KW-1133">Transmembrane helix</keyword>
<gene>
    <name evidence="2" type="ORF">MNBD_GAMMA12-1195</name>
</gene>
<sequence length="134" mass="15412">MSNKNNHKVADNIQSIDMDNFIDALQKRLKIVAIVTGLIFLLIIGLIFAAAFTKGAIRHSLTIAYYGGFIIYFFASVVNDWLTIRIAKRDFSSDNENKDEYKSIARYTIFYVAYIMILISIAVLFHWLFFWGAL</sequence>
<keyword evidence="1" id="KW-0812">Transmembrane</keyword>
<organism evidence="2">
    <name type="scientific">hydrothermal vent metagenome</name>
    <dbReference type="NCBI Taxonomy" id="652676"/>
    <lineage>
        <taxon>unclassified sequences</taxon>
        <taxon>metagenomes</taxon>
        <taxon>ecological metagenomes</taxon>
    </lineage>
</organism>
<evidence type="ECO:0000256" key="1">
    <source>
        <dbReference type="SAM" id="Phobius"/>
    </source>
</evidence>
<keyword evidence="1" id="KW-0472">Membrane</keyword>
<feature type="transmembrane region" description="Helical" evidence="1">
    <location>
        <begin position="63"/>
        <end position="83"/>
    </location>
</feature>
<name>A0A3B0YQB4_9ZZZZ</name>
<dbReference type="EMBL" id="UOFL01000146">
    <property type="protein sequence ID" value="VAW78283.1"/>
    <property type="molecule type" value="Genomic_DNA"/>
</dbReference>
<feature type="transmembrane region" description="Helical" evidence="1">
    <location>
        <begin position="31"/>
        <end position="51"/>
    </location>
</feature>
<protein>
    <submittedName>
        <fullName evidence="2">Uncharacterized protein</fullName>
    </submittedName>
</protein>
<evidence type="ECO:0000313" key="2">
    <source>
        <dbReference type="EMBL" id="VAW78283.1"/>
    </source>
</evidence>